<sequence>MSNSASRSGTNPIKLKGLKPLVGQLNANKNPDAKAKSMFFKLNFFFKFTLKLKPSKEILAN</sequence>
<keyword evidence="2" id="KW-1185">Reference proteome</keyword>
<dbReference type="Proteomes" id="UP001500185">
    <property type="component" value="Unassembled WGS sequence"/>
</dbReference>
<gene>
    <name evidence="1" type="ORF">GCM10009433_23380</name>
</gene>
<dbReference type="EMBL" id="BAAAGG010000022">
    <property type="protein sequence ID" value="GAA0762745.1"/>
    <property type="molecule type" value="Genomic_DNA"/>
</dbReference>
<proteinExistence type="predicted"/>
<reference evidence="1 2" key="1">
    <citation type="journal article" date="2019" name="Int. J. Syst. Evol. Microbiol.">
        <title>The Global Catalogue of Microorganisms (GCM) 10K type strain sequencing project: providing services to taxonomists for standard genome sequencing and annotation.</title>
        <authorList>
            <consortium name="The Broad Institute Genomics Platform"/>
            <consortium name="The Broad Institute Genome Sequencing Center for Infectious Disease"/>
            <person name="Wu L."/>
            <person name="Ma J."/>
        </authorList>
    </citation>
    <scope>NUCLEOTIDE SEQUENCE [LARGE SCALE GENOMIC DNA]</scope>
    <source>
        <strain evidence="1 2">JCM 16231</strain>
    </source>
</reference>
<organism evidence="1 2">
    <name type="scientific">Psychroflexus lacisalsi</name>
    <dbReference type="NCBI Taxonomy" id="503928"/>
    <lineage>
        <taxon>Bacteria</taxon>
        <taxon>Pseudomonadati</taxon>
        <taxon>Bacteroidota</taxon>
        <taxon>Flavobacteriia</taxon>
        <taxon>Flavobacteriales</taxon>
        <taxon>Flavobacteriaceae</taxon>
        <taxon>Psychroflexus</taxon>
    </lineage>
</organism>
<evidence type="ECO:0000313" key="1">
    <source>
        <dbReference type="EMBL" id="GAA0762745.1"/>
    </source>
</evidence>
<name>A0ABN1KCT8_9FLAO</name>
<protein>
    <submittedName>
        <fullName evidence="1">Uncharacterized protein</fullName>
    </submittedName>
</protein>
<evidence type="ECO:0000313" key="2">
    <source>
        <dbReference type="Proteomes" id="UP001500185"/>
    </source>
</evidence>
<accession>A0ABN1KCT8</accession>
<comment type="caution">
    <text evidence="1">The sequence shown here is derived from an EMBL/GenBank/DDBJ whole genome shotgun (WGS) entry which is preliminary data.</text>
</comment>